<accession>A0A1E5WHD4</accession>
<sequence>LTLEFERKDSIDEHESFFLKRPQDPCPHNASPKPVTLCATNTYEFYSYLKPLFYKMFRRMVVDGYIYHKFCKSRGCTCGTNLVAKTINQQLVVKLGTTSPMIVAT</sequence>
<feature type="non-terminal residue" evidence="1">
    <location>
        <position position="1"/>
    </location>
</feature>
<gene>
    <name evidence="1" type="ORF">BAE44_0002172</name>
</gene>
<protein>
    <submittedName>
        <fullName evidence="1">Uncharacterized protein</fullName>
    </submittedName>
</protein>
<proteinExistence type="predicted"/>
<comment type="caution">
    <text evidence="1">The sequence shown here is derived from an EMBL/GenBank/DDBJ whole genome shotgun (WGS) entry which is preliminary data.</text>
</comment>
<reference evidence="1 2" key="1">
    <citation type="submission" date="2016-09" db="EMBL/GenBank/DDBJ databases">
        <title>The draft genome of Dichanthelium oligosanthes: A C3 panicoid grass species.</title>
        <authorList>
            <person name="Studer A.J."/>
            <person name="Schnable J.C."/>
            <person name="Brutnell T.P."/>
        </authorList>
    </citation>
    <scope>NUCLEOTIDE SEQUENCE [LARGE SCALE GENOMIC DNA]</scope>
    <source>
        <strain evidence="2">cv. Kellogg 1175</strain>
        <tissue evidence="1">Leaf</tissue>
    </source>
</reference>
<name>A0A1E5WHD4_9POAL</name>
<dbReference type="AlphaFoldDB" id="A0A1E5WHD4"/>
<evidence type="ECO:0000313" key="1">
    <source>
        <dbReference type="EMBL" id="OEL36809.1"/>
    </source>
</evidence>
<keyword evidence="2" id="KW-1185">Reference proteome</keyword>
<organism evidence="1 2">
    <name type="scientific">Dichanthelium oligosanthes</name>
    <dbReference type="NCBI Taxonomy" id="888268"/>
    <lineage>
        <taxon>Eukaryota</taxon>
        <taxon>Viridiplantae</taxon>
        <taxon>Streptophyta</taxon>
        <taxon>Embryophyta</taxon>
        <taxon>Tracheophyta</taxon>
        <taxon>Spermatophyta</taxon>
        <taxon>Magnoliopsida</taxon>
        <taxon>Liliopsida</taxon>
        <taxon>Poales</taxon>
        <taxon>Poaceae</taxon>
        <taxon>PACMAD clade</taxon>
        <taxon>Panicoideae</taxon>
        <taxon>Panicodae</taxon>
        <taxon>Paniceae</taxon>
        <taxon>Dichantheliinae</taxon>
        <taxon>Dichanthelium</taxon>
    </lineage>
</organism>
<dbReference type="EMBL" id="LWDX02007878">
    <property type="protein sequence ID" value="OEL36809.1"/>
    <property type="molecule type" value="Genomic_DNA"/>
</dbReference>
<dbReference type="Proteomes" id="UP000095767">
    <property type="component" value="Unassembled WGS sequence"/>
</dbReference>
<evidence type="ECO:0000313" key="2">
    <source>
        <dbReference type="Proteomes" id="UP000095767"/>
    </source>
</evidence>